<evidence type="ECO:0000256" key="1">
    <source>
        <dbReference type="SAM" id="Phobius"/>
    </source>
</evidence>
<reference evidence="2" key="1">
    <citation type="submission" date="2021-02" db="EMBL/GenBank/DDBJ databases">
        <title>Psilocybe cubensis genome.</title>
        <authorList>
            <person name="Mckernan K.J."/>
            <person name="Crawford S."/>
            <person name="Trippe A."/>
            <person name="Kane L.T."/>
            <person name="Mclaughlin S."/>
        </authorList>
    </citation>
    <scope>NUCLEOTIDE SEQUENCE [LARGE SCALE GENOMIC DNA]</scope>
    <source>
        <strain evidence="2">MGC-MH-2018</strain>
    </source>
</reference>
<protein>
    <submittedName>
        <fullName evidence="2">Uncharacterized protein</fullName>
    </submittedName>
</protein>
<feature type="transmembrane region" description="Helical" evidence="1">
    <location>
        <begin position="183"/>
        <end position="201"/>
    </location>
</feature>
<evidence type="ECO:0000313" key="2">
    <source>
        <dbReference type="EMBL" id="KAG5167801.1"/>
    </source>
</evidence>
<sequence>MSSSTSVPSQVTISNRIISANLNGTMILTFLMGFYTLVYFGTMYLYLSRKPANTNSRIVLVTISVLYFLSFLGFIVQWYFTDWSVVIHGETRESMFWALMNLPLWIGIINNIQLNALFVISDGLLIWRCYHVWGQSFKVIFAPLVLLATEFCLAVAAVALQIMYGHIASEVANVALENHMSSAAVFVSLGTTLITTFLIGYRIHTASLLNKSPSQKLYNRIVVTIIESSAVYSLVLLAFAITLVIRVPENSQSLLTEATYYSEAVLLVVTGMAPTVMVARIALTNPSALAPSATSHISGLAFQSDQEWEQSHCGEYTNGNLSNTVHTDLKSQSPIIDFKKTTESQGLDVTEV</sequence>
<feature type="transmembrane region" description="Helical" evidence="1">
    <location>
        <begin position="221"/>
        <end position="245"/>
    </location>
</feature>
<keyword evidence="1" id="KW-1133">Transmembrane helix</keyword>
<dbReference type="AlphaFoldDB" id="A0A8H7XUD0"/>
<organism evidence="2">
    <name type="scientific">Psilocybe cubensis</name>
    <name type="common">Psychedelic mushroom</name>
    <name type="synonym">Stropharia cubensis</name>
    <dbReference type="NCBI Taxonomy" id="181762"/>
    <lineage>
        <taxon>Eukaryota</taxon>
        <taxon>Fungi</taxon>
        <taxon>Dikarya</taxon>
        <taxon>Basidiomycota</taxon>
        <taxon>Agaricomycotina</taxon>
        <taxon>Agaricomycetes</taxon>
        <taxon>Agaricomycetidae</taxon>
        <taxon>Agaricales</taxon>
        <taxon>Agaricineae</taxon>
        <taxon>Strophariaceae</taxon>
        <taxon>Psilocybe</taxon>
    </lineage>
</organism>
<feature type="transmembrane region" description="Helical" evidence="1">
    <location>
        <begin position="104"/>
        <end position="127"/>
    </location>
</feature>
<feature type="transmembrane region" description="Helical" evidence="1">
    <location>
        <begin position="265"/>
        <end position="283"/>
    </location>
</feature>
<feature type="transmembrane region" description="Helical" evidence="1">
    <location>
        <begin position="26"/>
        <end position="46"/>
    </location>
</feature>
<keyword evidence="1" id="KW-0472">Membrane</keyword>
<proteinExistence type="predicted"/>
<gene>
    <name evidence="2" type="ORF">JR316_006392</name>
</gene>
<keyword evidence="1" id="KW-0812">Transmembrane</keyword>
<dbReference type="EMBL" id="JAFIQS010000006">
    <property type="protein sequence ID" value="KAG5167801.1"/>
    <property type="molecule type" value="Genomic_DNA"/>
</dbReference>
<name>A0A8H7XUD0_PSICU</name>
<accession>A0A8H7XUD0</accession>
<feature type="transmembrane region" description="Helical" evidence="1">
    <location>
        <begin position="139"/>
        <end position="163"/>
    </location>
</feature>
<comment type="caution">
    <text evidence="2">The sequence shown here is derived from an EMBL/GenBank/DDBJ whole genome shotgun (WGS) entry which is preliminary data.</text>
</comment>
<dbReference type="OrthoDB" id="2873242at2759"/>
<feature type="transmembrane region" description="Helical" evidence="1">
    <location>
        <begin position="58"/>
        <end position="80"/>
    </location>
</feature>